<comment type="caution">
    <text evidence="2">The sequence shown here is derived from an EMBL/GenBank/DDBJ whole genome shotgun (WGS) entry which is preliminary data.</text>
</comment>
<dbReference type="AlphaFoldDB" id="A0A8S2ZZN4"/>
<accession>A0A8S2ZZN4</accession>
<evidence type="ECO:0000313" key="1">
    <source>
        <dbReference type="EMBL" id="CAF4586771.1"/>
    </source>
</evidence>
<dbReference type="EMBL" id="CAJOBH010095336">
    <property type="protein sequence ID" value="CAF4586771.1"/>
    <property type="molecule type" value="Genomic_DNA"/>
</dbReference>
<feature type="non-terminal residue" evidence="2">
    <location>
        <position position="65"/>
    </location>
</feature>
<gene>
    <name evidence="1" type="ORF">BYL167_LOCUS39540</name>
    <name evidence="2" type="ORF">GIL414_LOCUS41861</name>
</gene>
<organism evidence="2 3">
    <name type="scientific">Rotaria magnacalcarata</name>
    <dbReference type="NCBI Taxonomy" id="392030"/>
    <lineage>
        <taxon>Eukaryota</taxon>
        <taxon>Metazoa</taxon>
        <taxon>Spiralia</taxon>
        <taxon>Gnathifera</taxon>
        <taxon>Rotifera</taxon>
        <taxon>Eurotatoria</taxon>
        <taxon>Bdelloidea</taxon>
        <taxon>Philodinida</taxon>
        <taxon>Philodinidae</taxon>
        <taxon>Rotaria</taxon>
    </lineage>
</organism>
<evidence type="ECO:0000313" key="3">
    <source>
        <dbReference type="Proteomes" id="UP000681720"/>
    </source>
</evidence>
<proteinExistence type="predicted"/>
<dbReference type="Proteomes" id="UP000681967">
    <property type="component" value="Unassembled WGS sequence"/>
</dbReference>
<sequence>RRQIESLLQSHEGVTEENMLRYLGIIEERTNELLMAQAAIYAKEQNIPLRERAPNLIGDGPSGPA</sequence>
<reference evidence="2" key="1">
    <citation type="submission" date="2021-02" db="EMBL/GenBank/DDBJ databases">
        <authorList>
            <person name="Nowell W R."/>
        </authorList>
    </citation>
    <scope>NUCLEOTIDE SEQUENCE</scope>
</reference>
<dbReference type="EMBL" id="CAJOBJ010119748">
    <property type="protein sequence ID" value="CAF4670346.1"/>
    <property type="molecule type" value="Genomic_DNA"/>
</dbReference>
<evidence type="ECO:0000313" key="2">
    <source>
        <dbReference type="EMBL" id="CAF4670346.1"/>
    </source>
</evidence>
<dbReference type="Proteomes" id="UP000681720">
    <property type="component" value="Unassembled WGS sequence"/>
</dbReference>
<protein>
    <submittedName>
        <fullName evidence="2">Uncharacterized protein</fullName>
    </submittedName>
</protein>
<name>A0A8S2ZZN4_9BILA</name>
<feature type="non-terminal residue" evidence="2">
    <location>
        <position position="1"/>
    </location>
</feature>